<organism evidence="5 6">
    <name type="scientific">Operophtera brumata</name>
    <name type="common">Winter moth</name>
    <name type="synonym">Phalaena brumata</name>
    <dbReference type="NCBI Taxonomy" id="104452"/>
    <lineage>
        <taxon>Eukaryota</taxon>
        <taxon>Metazoa</taxon>
        <taxon>Ecdysozoa</taxon>
        <taxon>Arthropoda</taxon>
        <taxon>Hexapoda</taxon>
        <taxon>Insecta</taxon>
        <taxon>Pterygota</taxon>
        <taxon>Neoptera</taxon>
        <taxon>Endopterygota</taxon>
        <taxon>Lepidoptera</taxon>
        <taxon>Glossata</taxon>
        <taxon>Ditrysia</taxon>
        <taxon>Geometroidea</taxon>
        <taxon>Geometridae</taxon>
        <taxon>Larentiinae</taxon>
        <taxon>Operophtera</taxon>
    </lineage>
</organism>
<dbReference type="Pfam" id="PF06733">
    <property type="entry name" value="DEAD_2"/>
    <property type="match status" value="1"/>
</dbReference>
<dbReference type="GO" id="GO:0034085">
    <property type="term" value="P:establishment of sister chromatid cohesion"/>
    <property type="evidence" value="ECO:0007669"/>
    <property type="project" value="TreeGrafter"/>
</dbReference>
<evidence type="ECO:0000256" key="3">
    <source>
        <dbReference type="ARBA" id="ARBA00022840"/>
    </source>
</evidence>
<evidence type="ECO:0000313" key="5">
    <source>
        <dbReference type="EMBL" id="KOB74507.1"/>
    </source>
</evidence>
<sequence>MQKSKTKSTSVGEDGKVLKKSKTKACSACLYYNQTNIIKLKERMLVDILDMEDLVKCGKELKACPYYASRMALDDAEVVLISHAGIVSAGARAGISLKLTNNILILDEAHGLTAALENAHSAPVSGKQLCAVKTCLQYYVAKYRARLVASSLSLLTNNILILDEAHGLTAALENAHSAPVSGKQLCAVKTCLQYYLTNNILILDEAHGLTAALENAHSAPVSGKQLCAVKTCLQYYVAKYRARLLTNNLLILDETHGLTVALENAHSAPVSGKQLCAMKTCLQYYVAKQILFYFSGMINPKPEKKDNDTKIFTSEDFVIKAEIDHMNLRPLIDFCRNTRLAPKLHGFSMRYSQQQLEDEMNNTVSMKSNFQSGLYAILEFLVRLCERSDNGRVLTQGGAGGQLKYLLLNPNEHFASVVEQCRSKTTLEFMARLCERSDNRRVLTQRGAGGQLNYLLLIPTEHFASVVEECRSNTTLEFLAHLCERSDNGRVLTQGGAGGQLKYLLLNPNEHFASVVEQCRSVSIAVTSRRLPSSSWRVSASAATTDAC</sequence>
<gene>
    <name evidence="5" type="ORF">OBRU01_09157</name>
</gene>
<name>A0A0L7LGC8_OPEBR</name>
<feature type="non-terminal residue" evidence="5">
    <location>
        <position position="1"/>
    </location>
</feature>
<keyword evidence="2" id="KW-0378">Hydrolase</keyword>
<evidence type="ECO:0000259" key="4">
    <source>
        <dbReference type="PROSITE" id="PS51193"/>
    </source>
</evidence>
<protein>
    <submittedName>
        <fullName evidence="5">Putative DEAD/H</fullName>
    </submittedName>
</protein>
<dbReference type="GO" id="GO:0003678">
    <property type="term" value="F:DNA helicase activity"/>
    <property type="evidence" value="ECO:0007669"/>
    <property type="project" value="InterPro"/>
</dbReference>
<dbReference type="GO" id="GO:0005524">
    <property type="term" value="F:ATP binding"/>
    <property type="evidence" value="ECO:0007669"/>
    <property type="project" value="UniProtKB-KW"/>
</dbReference>
<dbReference type="InterPro" id="IPR027417">
    <property type="entry name" value="P-loop_NTPase"/>
</dbReference>
<dbReference type="GO" id="GO:0005634">
    <property type="term" value="C:nucleus"/>
    <property type="evidence" value="ECO:0007669"/>
    <property type="project" value="TreeGrafter"/>
</dbReference>
<dbReference type="PANTHER" id="PTHR11472:SF41">
    <property type="entry name" value="ATP-DEPENDENT DNA HELICASE DDX11-RELATED"/>
    <property type="match status" value="1"/>
</dbReference>
<dbReference type="GO" id="GO:0003677">
    <property type="term" value="F:DNA binding"/>
    <property type="evidence" value="ECO:0007669"/>
    <property type="project" value="InterPro"/>
</dbReference>
<keyword evidence="6" id="KW-1185">Reference proteome</keyword>
<dbReference type="InterPro" id="IPR014013">
    <property type="entry name" value="Helic_SF1/SF2_ATP-bd_DinG/Rad3"/>
</dbReference>
<dbReference type="EMBL" id="JTDY01001216">
    <property type="protein sequence ID" value="KOB74507.1"/>
    <property type="molecule type" value="Genomic_DNA"/>
</dbReference>
<comment type="caution">
    <text evidence="5">The sequence shown here is derived from an EMBL/GenBank/DDBJ whole genome shotgun (WGS) entry which is preliminary data.</text>
</comment>
<keyword evidence="1" id="KW-0547">Nucleotide-binding</keyword>
<dbReference type="STRING" id="104452.A0A0L7LGC8"/>
<evidence type="ECO:0000313" key="6">
    <source>
        <dbReference type="Proteomes" id="UP000037510"/>
    </source>
</evidence>
<feature type="non-terminal residue" evidence="5">
    <location>
        <position position="548"/>
    </location>
</feature>
<dbReference type="Gene3D" id="3.40.50.300">
    <property type="entry name" value="P-loop containing nucleotide triphosphate hydrolases"/>
    <property type="match status" value="1"/>
</dbReference>
<proteinExistence type="predicted"/>
<dbReference type="GO" id="GO:0016787">
    <property type="term" value="F:hydrolase activity"/>
    <property type="evidence" value="ECO:0007669"/>
    <property type="project" value="UniProtKB-KW"/>
</dbReference>
<evidence type="ECO:0000256" key="1">
    <source>
        <dbReference type="ARBA" id="ARBA00022741"/>
    </source>
</evidence>
<evidence type="ECO:0000256" key="2">
    <source>
        <dbReference type="ARBA" id="ARBA00022801"/>
    </source>
</evidence>
<dbReference type="PANTHER" id="PTHR11472">
    <property type="entry name" value="DNA REPAIR DEAD HELICASE RAD3/XP-D SUBFAMILY MEMBER"/>
    <property type="match status" value="1"/>
</dbReference>
<dbReference type="AlphaFoldDB" id="A0A0L7LGC8"/>
<reference evidence="5 6" key="1">
    <citation type="journal article" date="2015" name="Genome Biol. Evol.">
        <title>The genome of winter moth (Operophtera brumata) provides a genomic perspective on sexual dimorphism and phenology.</title>
        <authorList>
            <person name="Derks M.F."/>
            <person name="Smit S."/>
            <person name="Salis L."/>
            <person name="Schijlen E."/>
            <person name="Bossers A."/>
            <person name="Mateman C."/>
            <person name="Pijl A.S."/>
            <person name="de Ridder D."/>
            <person name="Groenen M.A."/>
            <person name="Visser M.E."/>
            <person name="Megens H.J."/>
        </authorList>
    </citation>
    <scope>NUCLEOTIDE SEQUENCE [LARGE SCALE GENOMIC DNA]</scope>
    <source>
        <strain evidence="5">WM2013NL</strain>
        <tissue evidence="5">Head and thorax</tissue>
    </source>
</reference>
<dbReference type="InterPro" id="IPR010614">
    <property type="entry name" value="RAD3-like_helicase_DEAD"/>
</dbReference>
<dbReference type="InterPro" id="IPR045028">
    <property type="entry name" value="DinG/Rad3-like"/>
</dbReference>
<accession>A0A0L7LGC8</accession>
<feature type="domain" description="Helicase ATP-binding" evidence="4">
    <location>
        <begin position="1"/>
        <end position="159"/>
    </location>
</feature>
<keyword evidence="3" id="KW-0067">ATP-binding</keyword>
<dbReference type="PROSITE" id="PS51193">
    <property type="entry name" value="HELICASE_ATP_BIND_2"/>
    <property type="match status" value="1"/>
</dbReference>
<dbReference type="Proteomes" id="UP000037510">
    <property type="component" value="Unassembled WGS sequence"/>
</dbReference>